<dbReference type="PATRIC" id="fig|1216932.3.peg.2531"/>
<sequence length="236" mass="26123">MKIDLVPSVDFIKEDKLIGKSVVVIDMLRATSVIVTAIKNNCKEVIPVVTIEEALALKDKNDCLLGGERHAIKIEGFDFSNSPLEYTEDKVAGKIVTMTTSNGTRAIKGCEKGKTLIMAAMINGEAVAKKLVEIGDDVVIVNAGTEGEFSIDDFICGGHIINHLCNMENETELSDIAKTALFVYKNNDNVEDYIKEARHYRRIMELGLQDDFIYCCKKDITNVVPVYKEGKVLKSE</sequence>
<evidence type="ECO:0000256" key="8">
    <source>
        <dbReference type="HAMAP-Rule" id="MF_00490"/>
    </source>
</evidence>
<dbReference type="OrthoDB" id="4913at2"/>
<accession>W6RYY7</accession>
<dbReference type="FunFam" id="3.90.1560.10:FF:000001">
    <property type="entry name" value="Probable 2-phosphosulfolactate phosphatase"/>
    <property type="match status" value="1"/>
</dbReference>
<evidence type="ECO:0000256" key="4">
    <source>
        <dbReference type="ARBA" id="ARBA00021948"/>
    </source>
</evidence>
<dbReference type="Proteomes" id="UP000019426">
    <property type="component" value="Chromosome M2/40_rep1"/>
</dbReference>
<evidence type="ECO:0000256" key="2">
    <source>
        <dbReference type="ARBA" id="ARBA00009997"/>
    </source>
</evidence>
<dbReference type="HAMAP" id="MF_00490">
    <property type="entry name" value="ComB"/>
    <property type="match status" value="1"/>
</dbReference>
<evidence type="ECO:0000313" key="10">
    <source>
        <dbReference type="Proteomes" id="UP000019426"/>
    </source>
</evidence>
<comment type="catalytic activity">
    <reaction evidence="7 8">
        <text>(2R)-O-phospho-3-sulfolactate + H2O = (2R)-3-sulfolactate + phosphate</text>
        <dbReference type="Rhea" id="RHEA:23416"/>
        <dbReference type="ChEBI" id="CHEBI:15377"/>
        <dbReference type="ChEBI" id="CHEBI:15597"/>
        <dbReference type="ChEBI" id="CHEBI:43474"/>
        <dbReference type="ChEBI" id="CHEBI:58738"/>
        <dbReference type="EC" id="3.1.3.71"/>
    </reaction>
</comment>
<dbReference type="EMBL" id="HG917868">
    <property type="protein sequence ID" value="CDM69688.1"/>
    <property type="molecule type" value="Genomic_DNA"/>
</dbReference>
<dbReference type="RefSeq" id="WP_044039479.1">
    <property type="nucleotide sequence ID" value="NZ_HG917868.1"/>
</dbReference>
<keyword evidence="5 8" id="KW-0378">Hydrolase</keyword>
<dbReference type="KEGG" id="clt:CM240_2564"/>
<dbReference type="PANTHER" id="PTHR37311:SF1">
    <property type="entry name" value="2-PHOSPHOSULFOLACTATE PHOSPHATASE-RELATED"/>
    <property type="match status" value="1"/>
</dbReference>
<comment type="similarity">
    <text evidence="2 8">Belongs to the ComB family.</text>
</comment>
<dbReference type="GO" id="GO:0050532">
    <property type="term" value="F:2-phosphosulfolactate phosphatase activity"/>
    <property type="evidence" value="ECO:0007669"/>
    <property type="project" value="UniProtKB-UniRule"/>
</dbReference>
<dbReference type="AlphaFoldDB" id="W6RYY7"/>
<comment type="cofactor">
    <cofactor evidence="1 8">
        <name>Mg(2+)</name>
        <dbReference type="ChEBI" id="CHEBI:18420"/>
    </cofactor>
</comment>
<evidence type="ECO:0000256" key="7">
    <source>
        <dbReference type="ARBA" id="ARBA00033711"/>
    </source>
</evidence>
<evidence type="ECO:0000256" key="1">
    <source>
        <dbReference type="ARBA" id="ARBA00001946"/>
    </source>
</evidence>
<dbReference type="InterPro" id="IPR005238">
    <property type="entry name" value="ComB-like"/>
</dbReference>
<dbReference type="HOGENOM" id="CLU_070028_0_0_9"/>
<evidence type="ECO:0000256" key="6">
    <source>
        <dbReference type="ARBA" id="ARBA00022842"/>
    </source>
</evidence>
<gene>
    <name evidence="8 9" type="primary">comB</name>
    <name evidence="9" type="ORF">CM240_2564</name>
</gene>
<dbReference type="NCBIfam" id="NF002055">
    <property type="entry name" value="PRK00886.1-4"/>
    <property type="match status" value="1"/>
</dbReference>
<dbReference type="Gene3D" id="3.90.1560.10">
    <property type="entry name" value="ComB-like"/>
    <property type="match status" value="1"/>
</dbReference>
<proteinExistence type="inferred from homology"/>
<dbReference type="PANTHER" id="PTHR37311">
    <property type="entry name" value="2-PHOSPHOSULFOLACTATE PHOSPHATASE-RELATED"/>
    <property type="match status" value="1"/>
</dbReference>
<dbReference type="GO" id="GO:0050545">
    <property type="term" value="F:sulfopyruvate decarboxylase activity"/>
    <property type="evidence" value="ECO:0007669"/>
    <property type="project" value="TreeGrafter"/>
</dbReference>
<dbReference type="EC" id="3.1.3.71" evidence="3 8"/>
<dbReference type="Pfam" id="PF04029">
    <property type="entry name" value="2-ph_phosp"/>
    <property type="match status" value="1"/>
</dbReference>
<organism evidence="9 10">
    <name type="scientific">Clostridium bornimense</name>
    <dbReference type="NCBI Taxonomy" id="1216932"/>
    <lineage>
        <taxon>Bacteria</taxon>
        <taxon>Bacillati</taxon>
        <taxon>Bacillota</taxon>
        <taxon>Clostridia</taxon>
        <taxon>Eubacteriales</taxon>
        <taxon>Clostridiaceae</taxon>
        <taxon>Clostridium</taxon>
    </lineage>
</organism>
<dbReference type="GO" id="GO:0000287">
    <property type="term" value="F:magnesium ion binding"/>
    <property type="evidence" value="ECO:0007669"/>
    <property type="project" value="UniProtKB-UniRule"/>
</dbReference>
<name>W6RYY7_9CLOT</name>
<keyword evidence="10" id="KW-1185">Reference proteome</keyword>
<dbReference type="STRING" id="1216932.CM240_2564"/>
<protein>
    <recommendedName>
        <fullName evidence="4 8">Probable 2-phosphosulfolactate phosphatase</fullName>
        <ecNumber evidence="3 8">3.1.3.71</ecNumber>
    </recommendedName>
</protein>
<evidence type="ECO:0000256" key="5">
    <source>
        <dbReference type="ARBA" id="ARBA00022801"/>
    </source>
</evidence>
<evidence type="ECO:0000313" key="9">
    <source>
        <dbReference type="EMBL" id="CDM69688.1"/>
    </source>
</evidence>
<reference evidence="9 10" key="1">
    <citation type="submission" date="2013-11" db="EMBL/GenBank/DDBJ databases">
        <title>Complete genome sequence of Clostridum sp. M2/40.</title>
        <authorList>
            <person name="Wibberg D."/>
            <person name="Puehler A."/>
            <person name="Schlueter A."/>
        </authorList>
    </citation>
    <scope>NUCLEOTIDE SEQUENCE [LARGE SCALE GENOMIC DNA]</scope>
    <source>
        <strain evidence="10">M2/40</strain>
    </source>
</reference>
<dbReference type="SUPFAM" id="SSF142823">
    <property type="entry name" value="ComB-like"/>
    <property type="match status" value="1"/>
</dbReference>
<keyword evidence="6 8" id="KW-0460">Magnesium</keyword>
<evidence type="ECO:0000256" key="3">
    <source>
        <dbReference type="ARBA" id="ARBA00012953"/>
    </source>
</evidence>
<dbReference type="InterPro" id="IPR036702">
    <property type="entry name" value="ComB-like_sf"/>
</dbReference>
<dbReference type="eggNOG" id="COG2045">
    <property type="taxonomic scope" value="Bacteria"/>
</dbReference>